<name>A0A285B052_9ENTR</name>
<evidence type="ECO:0000313" key="2">
    <source>
        <dbReference type="EMBL" id="SNU34285.1"/>
    </source>
</evidence>
<sequence>MALVKVLVANLFAGASLQKLEAGQVYDVDDSIAEKWVAQGKAEKSTDKKGEKLVFEVATPSAPVASGASDLQSKLNDALEQLKQAQSHADAKDKEHADALEQLKQAHAAELESANKRAEESEAALAEATKKAK</sequence>
<feature type="compositionally biased region" description="Basic and acidic residues" evidence="1">
    <location>
        <begin position="108"/>
        <end position="120"/>
    </location>
</feature>
<evidence type="ECO:0000256" key="1">
    <source>
        <dbReference type="SAM" id="MobiDB-lite"/>
    </source>
</evidence>
<dbReference type="Proteomes" id="UP000220639">
    <property type="component" value="Unassembled WGS sequence"/>
</dbReference>
<gene>
    <name evidence="2" type="ORF">KOSB73_220404</name>
</gene>
<accession>A0A285B052</accession>
<protein>
    <submittedName>
        <fullName evidence="2">Uncharacterized protein</fullName>
    </submittedName>
</protein>
<dbReference type="AlphaFoldDB" id="A0A285B052"/>
<organism evidence="2 3">
    <name type="scientific">Klebsiella grimontii</name>
    <dbReference type="NCBI Taxonomy" id="2058152"/>
    <lineage>
        <taxon>Bacteria</taxon>
        <taxon>Pseudomonadati</taxon>
        <taxon>Pseudomonadota</taxon>
        <taxon>Gammaproteobacteria</taxon>
        <taxon>Enterobacterales</taxon>
        <taxon>Enterobacteriaceae</taxon>
        <taxon>Klebsiella/Raoultella group</taxon>
        <taxon>Klebsiella</taxon>
    </lineage>
</organism>
<feature type="region of interest" description="Disordered" evidence="1">
    <location>
        <begin position="108"/>
        <end position="133"/>
    </location>
</feature>
<evidence type="ECO:0000313" key="3">
    <source>
        <dbReference type="Proteomes" id="UP000220639"/>
    </source>
</evidence>
<proteinExistence type="predicted"/>
<reference evidence="3" key="1">
    <citation type="submission" date="2017-08" db="EMBL/GenBank/DDBJ databases">
        <authorList>
            <person name="Brisse S."/>
        </authorList>
    </citation>
    <scope>NUCLEOTIDE SEQUENCE [LARGE SCALE GENOMIC DNA]</scope>
    <source>
        <strain evidence="3">06D021</strain>
    </source>
</reference>
<dbReference type="EMBL" id="FZTC01000015">
    <property type="protein sequence ID" value="SNU34285.1"/>
    <property type="molecule type" value="Genomic_DNA"/>
</dbReference>
<dbReference type="RefSeq" id="WP_098140452.1">
    <property type="nucleotide sequence ID" value="NZ_CBCSJA010000022.1"/>
</dbReference>